<dbReference type="InterPro" id="IPR032675">
    <property type="entry name" value="LRR_dom_sf"/>
</dbReference>
<dbReference type="Gene3D" id="3.80.10.10">
    <property type="entry name" value="Ribonuclease Inhibitor"/>
    <property type="match status" value="1"/>
</dbReference>
<feature type="compositionally biased region" description="Basic and acidic residues" evidence="1">
    <location>
        <begin position="200"/>
        <end position="214"/>
    </location>
</feature>
<feature type="compositionally biased region" description="Polar residues" evidence="1">
    <location>
        <begin position="105"/>
        <end position="115"/>
    </location>
</feature>
<evidence type="ECO:0000256" key="1">
    <source>
        <dbReference type="SAM" id="MobiDB-lite"/>
    </source>
</evidence>
<gene>
    <name evidence="2" type="ORF">Plil01_001348900</name>
</gene>
<feature type="compositionally biased region" description="Polar residues" evidence="1">
    <location>
        <begin position="153"/>
        <end position="166"/>
    </location>
</feature>
<keyword evidence="3" id="KW-1185">Reference proteome</keyword>
<feature type="region of interest" description="Disordered" evidence="1">
    <location>
        <begin position="148"/>
        <end position="214"/>
    </location>
</feature>
<dbReference type="AlphaFoldDB" id="A0A9W6UE94"/>
<sequence length="502" mass="54593">MPDTANTHLNLVMVARPLLFLKRSVSSNYEMVPRPGALLRGVWSPEANAVRQVPIDNDAVTKAIAALPPAHIFRRDLLAYCSLRNLIPHPQLLPLHPDEEERQGAASSEASTGSNIYDVSEVEQISTHVTALQLEWNPVDSVLTEQAKENAAPGSSGQLSNPSSLHASGVASRPPSAPKNTSRPPSAGATSRQHQSTPHVGDHFQQDKELSEDQKHELRMQEELQAGGEIDANEGFAHLLSEGTALVFLSLRANGITSRGAMDQAKKSKKKIDRATIIAQMGLPVLETIDGLQFAPGNSTLEELLLSGNVQIGPTDIESLSEILTNFQPKLQTHLRWIKLQRLPKLHVPKSQEPQHVSEFISTQQLIIICITMLVTLAGTAAALTTVQDRLQTSLANAPSLKLHVIFKRKSMKIHGQAEFDVFAKPVVSSTGDTILYDGYATFVEDKTQSMVPAICEQIANHDEPSPKLHLPVAMAIDITSLAFECVTTTVSSIIPDSLLPY</sequence>
<proteinExistence type="predicted"/>
<organism evidence="2 3">
    <name type="scientific">Phytophthora lilii</name>
    <dbReference type="NCBI Taxonomy" id="2077276"/>
    <lineage>
        <taxon>Eukaryota</taxon>
        <taxon>Sar</taxon>
        <taxon>Stramenopiles</taxon>
        <taxon>Oomycota</taxon>
        <taxon>Peronosporomycetes</taxon>
        <taxon>Peronosporales</taxon>
        <taxon>Peronosporaceae</taxon>
        <taxon>Phytophthora</taxon>
    </lineage>
</organism>
<accession>A0A9W6UE94</accession>
<dbReference type="Proteomes" id="UP001165083">
    <property type="component" value="Unassembled WGS sequence"/>
</dbReference>
<dbReference type="OrthoDB" id="120976at2759"/>
<feature type="region of interest" description="Disordered" evidence="1">
    <location>
        <begin position="94"/>
        <end position="115"/>
    </location>
</feature>
<comment type="caution">
    <text evidence="2">The sequence shown here is derived from an EMBL/GenBank/DDBJ whole genome shotgun (WGS) entry which is preliminary data.</text>
</comment>
<dbReference type="EMBL" id="BSXW01000914">
    <property type="protein sequence ID" value="GMF31553.1"/>
    <property type="molecule type" value="Genomic_DNA"/>
</dbReference>
<reference evidence="2" key="1">
    <citation type="submission" date="2023-04" db="EMBL/GenBank/DDBJ databases">
        <title>Phytophthora lilii NBRC 32176.</title>
        <authorList>
            <person name="Ichikawa N."/>
            <person name="Sato H."/>
            <person name="Tonouchi N."/>
        </authorList>
    </citation>
    <scope>NUCLEOTIDE SEQUENCE</scope>
    <source>
        <strain evidence="2">NBRC 32176</strain>
    </source>
</reference>
<evidence type="ECO:0000313" key="3">
    <source>
        <dbReference type="Proteomes" id="UP001165083"/>
    </source>
</evidence>
<feature type="compositionally biased region" description="Polar residues" evidence="1">
    <location>
        <begin position="178"/>
        <end position="198"/>
    </location>
</feature>
<protein>
    <submittedName>
        <fullName evidence="2">Unnamed protein product</fullName>
    </submittedName>
</protein>
<name>A0A9W6UE94_9STRA</name>
<dbReference type="SUPFAM" id="SSF52047">
    <property type="entry name" value="RNI-like"/>
    <property type="match status" value="1"/>
</dbReference>
<evidence type="ECO:0000313" key="2">
    <source>
        <dbReference type="EMBL" id="GMF31553.1"/>
    </source>
</evidence>